<reference evidence="3 4" key="1">
    <citation type="submission" date="2020-05" db="EMBL/GenBank/DDBJ databases">
        <title>Whole genome sequencing and identification of novel metabolites from Paenibacillus alvei strain JR949.</title>
        <authorList>
            <person name="Rajendhran J."/>
            <person name="Sree Pranav P."/>
            <person name="Mahalakshmi B."/>
            <person name="Karthikeyan R."/>
        </authorList>
    </citation>
    <scope>NUCLEOTIDE SEQUENCE [LARGE SCALE GENOMIC DNA]</scope>
    <source>
        <strain evidence="3 4">JR949</strain>
    </source>
</reference>
<dbReference type="EMBL" id="JABFOR010000038">
    <property type="protein sequence ID" value="NOJ73162.1"/>
    <property type="molecule type" value="Genomic_DNA"/>
</dbReference>
<organism evidence="3 4">
    <name type="scientific">Paenibacillus alvei</name>
    <name type="common">Bacillus alvei</name>
    <dbReference type="NCBI Taxonomy" id="44250"/>
    <lineage>
        <taxon>Bacteria</taxon>
        <taxon>Bacillati</taxon>
        <taxon>Bacillota</taxon>
        <taxon>Bacilli</taxon>
        <taxon>Bacillales</taxon>
        <taxon>Paenibacillaceae</taxon>
        <taxon>Paenibacillus</taxon>
    </lineage>
</organism>
<dbReference type="PANTHER" id="PTHR46609">
    <property type="entry name" value="EXONUCLEASE, PHAGE-TYPE/RECB, C-TERMINAL DOMAIN-CONTAINING PROTEIN"/>
    <property type="match status" value="1"/>
</dbReference>
<dbReference type="PANTHER" id="PTHR46609:SF6">
    <property type="entry name" value="EXONUCLEASE, PHAGE-TYPE_RECB, C-TERMINAL DOMAIN-CONTAINING PROTEIN-RELATED"/>
    <property type="match status" value="1"/>
</dbReference>
<name>A0AAP7DJY5_PAEAL</name>
<dbReference type="Pfam" id="PF09588">
    <property type="entry name" value="YqaJ"/>
    <property type="match status" value="1"/>
</dbReference>
<dbReference type="NCBIfam" id="TIGR03033">
    <property type="entry name" value="phage_rel_nuc"/>
    <property type="match status" value="1"/>
</dbReference>
<comment type="caution">
    <text evidence="3">The sequence shown here is derived from an EMBL/GenBank/DDBJ whole genome shotgun (WGS) entry which is preliminary data.</text>
</comment>
<dbReference type="InterPro" id="IPR017482">
    <property type="entry name" value="Lambda-type_endonuclease"/>
</dbReference>
<dbReference type="InterPro" id="IPR011604">
    <property type="entry name" value="PDDEXK-like_dom_sf"/>
</dbReference>
<dbReference type="Proteomes" id="UP000552038">
    <property type="component" value="Unassembled WGS sequence"/>
</dbReference>
<evidence type="ECO:0000259" key="2">
    <source>
        <dbReference type="Pfam" id="PF09588"/>
    </source>
</evidence>
<dbReference type="InterPro" id="IPR019080">
    <property type="entry name" value="YqaJ_viral_recombinase"/>
</dbReference>
<dbReference type="InterPro" id="IPR011335">
    <property type="entry name" value="Restrct_endonuc-II-like"/>
</dbReference>
<proteinExistence type="predicted"/>
<feature type="domain" description="YqaJ viral recombinase" evidence="2">
    <location>
        <begin position="16"/>
        <end position="151"/>
    </location>
</feature>
<dbReference type="RefSeq" id="WP_171418788.1">
    <property type="nucleotide sequence ID" value="NZ_JABFOR010000038.1"/>
</dbReference>
<dbReference type="Gene3D" id="3.90.320.10">
    <property type="match status" value="1"/>
</dbReference>
<protein>
    <recommendedName>
        <fullName evidence="2">YqaJ viral recombinase domain-containing protein</fullName>
    </recommendedName>
</protein>
<dbReference type="InterPro" id="IPR051703">
    <property type="entry name" value="NF-kappa-B_Signaling_Reg"/>
</dbReference>
<gene>
    <name evidence="3" type="ORF">HMI46_21755</name>
</gene>
<feature type="coiled-coil region" evidence="1">
    <location>
        <begin position="237"/>
        <end position="264"/>
    </location>
</feature>
<evidence type="ECO:0000313" key="4">
    <source>
        <dbReference type="Proteomes" id="UP000552038"/>
    </source>
</evidence>
<dbReference type="AlphaFoldDB" id="A0AAP7DJY5"/>
<keyword evidence="1" id="KW-0175">Coiled coil</keyword>
<dbReference type="SUPFAM" id="SSF52980">
    <property type="entry name" value="Restriction endonuclease-like"/>
    <property type="match status" value="1"/>
</dbReference>
<evidence type="ECO:0000256" key="1">
    <source>
        <dbReference type="SAM" id="Coils"/>
    </source>
</evidence>
<accession>A0AAP7DJY5</accession>
<sequence>MAMSVATVTKGIDRSEWLKLRKRGIGGSDASAVAGLNRYKSPVSVFMEKTGRYEPEEPGEPAYWGNQLEDLVAREFANRTGMRVQRSHKMYRHPRYSFMLGNVDRLIFDKERGRGILECKTASAYKLDEWENDRVPDEYAIQLQHYMAVLGLDYGYFAVLIGGNRFEYRFVERNQSIIDSLIKLESQFWNEHVLKGIAPPIDGSQASTDLMNSLYPHSKPASEIELTSEQWELIKALKAAKEEASSADERVKTLENQLKSIIQDNEVALFKGEPVLTWKSSERTRLDTKRLKHHLPDIYEEYTVTTSSRRFLVK</sequence>
<evidence type="ECO:0000313" key="3">
    <source>
        <dbReference type="EMBL" id="NOJ73162.1"/>
    </source>
</evidence>